<keyword evidence="1" id="KW-0560">Oxidoreductase</keyword>
<accession>A0ABW7R0R2</accession>
<evidence type="ECO:0000313" key="3">
    <source>
        <dbReference type="EMBL" id="MFH8550622.1"/>
    </source>
</evidence>
<keyword evidence="4" id="KW-1185">Reference proteome</keyword>
<evidence type="ECO:0000313" key="4">
    <source>
        <dbReference type="Proteomes" id="UP001610818"/>
    </source>
</evidence>
<dbReference type="GO" id="GO:0016787">
    <property type="term" value="F:hydrolase activity"/>
    <property type="evidence" value="ECO:0007669"/>
    <property type="project" value="UniProtKB-KW"/>
</dbReference>
<dbReference type="Gene3D" id="3.40.50.1820">
    <property type="entry name" value="alpha/beta hydrolase"/>
    <property type="match status" value="1"/>
</dbReference>
<dbReference type="RefSeq" id="WP_397717177.1">
    <property type="nucleotide sequence ID" value="NZ_JBIRGN010000008.1"/>
</dbReference>
<protein>
    <submittedName>
        <fullName evidence="3">Alpha/beta fold hydrolase</fullName>
    </submittedName>
</protein>
<dbReference type="InterPro" id="IPR000073">
    <property type="entry name" value="AB_hydrolase_1"/>
</dbReference>
<evidence type="ECO:0000256" key="1">
    <source>
        <dbReference type="ARBA" id="ARBA00022559"/>
    </source>
</evidence>
<dbReference type="EMBL" id="JBIRGQ010000008">
    <property type="protein sequence ID" value="MFH8550622.1"/>
    <property type="molecule type" value="Genomic_DNA"/>
</dbReference>
<evidence type="ECO:0000259" key="2">
    <source>
        <dbReference type="Pfam" id="PF12697"/>
    </source>
</evidence>
<feature type="domain" description="AB hydrolase-1" evidence="2">
    <location>
        <begin position="22"/>
        <end position="258"/>
    </location>
</feature>
<name>A0ABW7R0R2_9ACTN</name>
<dbReference type="PANTHER" id="PTHR43433:SF5">
    <property type="entry name" value="AB HYDROLASE-1 DOMAIN-CONTAINING PROTEIN"/>
    <property type="match status" value="1"/>
</dbReference>
<dbReference type="PANTHER" id="PTHR43433">
    <property type="entry name" value="HYDROLASE, ALPHA/BETA FOLD FAMILY PROTEIN"/>
    <property type="match status" value="1"/>
</dbReference>
<dbReference type="InterPro" id="IPR000639">
    <property type="entry name" value="Epox_hydrolase-like"/>
</dbReference>
<proteinExistence type="predicted"/>
<dbReference type="InterPro" id="IPR050471">
    <property type="entry name" value="AB_hydrolase"/>
</dbReference>
<dbReference type="PRINTS" id="PR00412">
    <property type="entry name" value="EPOXHYDRLASE"/>
</dbReference>
<keyword evidence="3" id="KW-0378">Hydrolase</keyword>
<dbReference type="Pfam" id="PF12697">
    <property type="entry name" value="Abhydrolase_6"/>
    <property type="match status" value="1"/>
</dbReference>
<dbReference type="SUPFAM" id="SSF53474">
    <property type="entry name" value="alpha/beta-Hydrolases"/>
    <property type="match status" value="1"/>
</dbReference>
<sequence>MPVVPVNGIKLSYDDYGVGEPVVMVTGTAAPGRIWRTHQVPALKAAGYRVLTVDNRGIPPTEAGPQPYTLDDMAADVAGLIEHLGAGPCRVVGFSLGGIIVAELLLARPELVRQAVLIASCGRTDALIAAMAAADLALADSGALPPAYAAYAQAIQNLSPDTLNDEERLKDWLAVFELSGAAPGSVRAQLGLQLIGDRLPSYRRIGVPCHVIGFADDLVARPHLVREVAAAIPGAGYTEISGCGHFGCLEKPDAVNEAITAFFTPG</sequence>
<dbReference type="Proteomes" id="UP001610818">
    <property type="component" value="Unassembled WGS sequence"/>
</dbReference>
<organism evidence="3 4">
    <name type="scientific">Streptomyces longisporoflavus</name>
    <dbReference type="NCBI Taxonomy" id="28044"/>
    <lineage>
        <taxon>Bacteria</taxon>
        <taxon>Bacillati</taxon>
        <taxon>Actinomycetota</taxon>
        <taxon>Actinomycetes</taxon>
        <taxon>Kitasatosporales</taxon>
        <taxon>Streptomycetaceae</taxon>
        <taxon>Streptomyces</taxon>
    </lineage>
</organism>
<keyword evidence="1" id="KW-0575">Peroxidase</keyword>
<comment type="caution">
    <text evidence="3">The sequence shown here is derived from an EMBL/GenBank/DDBJ whole genome shotgun (WGS) entry which is preliminary data.</text>
</comment>
<reference evidence="3 4" key="1">
    <citation type="submission" date="2024-10" db="EMBL/GenBank/DDBJ databases">
        <title>The Natural Products Discovery Center: Release of the First 8490 Sequenced Strains for Exploring Actinobacteria Biosynthetic Diversity.</title>
        <authorList>
            <person name="Kalkreuter E."/>
            <person name="Kautsar S.A."/>
            <person name="Yang D."/>
            <person name="Bader C.D."/>
            <person name="Teijaro C.N."/>
            <person name="Fluegel L."/>
            <person name="Davis C.M."/>
            <person name="Simpson J.R."/>
            <person name="Lauterbach L."/>
            <person name="Steele A.D."/>
            <person name="Gui C."/>
            <person name="Meng S."/>
            <person name="Li G."/>
            <person name="Viehrig K."/>
            <person name="Ye F."/>
            <person name="Su P."/>
            <person name="Kiefer A.F."/>
            <person name="Nichols A."/>
            <person name="Cepeda A.J."/>
            <person name="Yan W."/>
            <person name="Fan B."/>
            <person name="Jiang Y."/>
            <person name="Adhikari A."/>
            <person name="Zheng C.-J."/>
            <person name="Schuster L."/>
            <person name="Cowan T.M."/>
            <person name="Smanski M.J."/>
            <person name="Chevrette M.G."/>
            <person name="De Carvalho L.P.S."/>
            <person name="Shen B."/>
        </authorList>
    </citation>
    <scope>NUCLEOTIDE SEQUENCE [LARGE SCALE GENOMIC DNA]</scope>
    <source>
        <strain evidence="3 4">NPDC017990</strain>
    </source>
</reference>
<dbReference type="InterPro" id="IPR029058">
    <property type="entry name" value="AB_hydrolase_fold"/>
</dbReference>
<gene>
    <name evidence="3" type="ORF">ACH4F9_37085</name>
</gene>